<evidence type="ECO:0000256" key="4">
    <source>
        <dbReference type="SAM" id="MobiDB-lite"/>
    </source>
</evidence>
<dbReference type="SMART" id="SM00382">
    <property type="entry name" value="AAA"/>
    <property type="match status" value="1"/>
</dbReference>
<dbReference type="EMBL" id="SDWW01000001">
    <property type="protein sequence ID" value="RYV52992.1"/>
    <property type="molecule type" value="Genomic_DNA"/>
</dbReference>
<dbReference type="GO" id="GO:0005886">
    <property type="term" value="C:plasma membrane"/>
    <property type="evidence" value="ECO:0007669"/>
    <property type="project" value="TreeGrafter"/>
</dbReference>
<dbReference type="InterPro" id="IPR027417">
    <property type="entry name" value="P-loop_NTPase"/>
</dbReference>
<dbReference type="Proteomes" id="UP000293764">
    <property type="component" value="Unassembled WGS sequence"/>
</dbReference>
<gene>
    <name evidence="6" type="ORF">EUA98_00420</name>
</gene>
<comment type="caution">
    <text evidence="6">The sequence shown here is derived from an EMBL/GenBank/DDBJ whole genome shotgun (WGS) entry which is preliminary data.</text>
</comment>
<dbReference type="InterPro" id="IPR015854">
    <property type="entry name" value="ABC_transpr_LolD-like"/>
</dbReference>
<dbReference type="AlphaFoldDB" id="A0A4Q5N414"/>
<feature type="region of interest" description="Disordered" evidence="4">
    <location>
        <begin position="306"/>
        <end position="325"/>
    </location>
</feature>
<proteinExistence type="predicted"/>
<evidence type="ECO:0000256" key="2">
    <source>
        <dbReference type="ARBA" id="ARBA00022741"/>
    </source>
</evidence>
<dbReference type="GO" id="GO:0022857">
    <property type="term" value="F:transmembrane transporter activity"/>
    <property type="evidence" value="ECO:0007669"/>
    <property type="project" value="TreeGrafter"/>
</dbReference>
<keyword evidence="1" id="KW-0813">Transport</keyword>
<dbReference type="InterPro" id="IPR003593">
    <property type="entry name" value="AAA+_ATPase"/>
</dbReference>
<protein>
    <submittedName>
        <fullName evidence="6">ABC transporter ATP-binding protein</fullName>
    </submittedName>
</protein>
<evidence type="ECO:0000256" key="1">
    <source>
        <dbReference type="ARBA" id="ARBA00022448"/>
    </source>
</evidence>
<sequence length="325" mass="34035">MSQITGTGGDYCPAGRDGLLTGPDVSAPCTQPEVPRRAEIQVPQGHRGARGRERRSGGLALLAAAPAAPRPHGRPSRRSSHVNPPAAELVGVRVEYPSPQGQVVALRDVSFTCPAGTSTALTGPTGSGKSTLVAVLSLLRRTTSGTVRIGGHDTAGLSGREIAGLRSTKIGVVLASFHLETSLTAAQNVMMPWFFRARRAPRREAQLRAVELLDALEIGDLADRSPHTMTGGQRHRVAIARALFSDPAVFLADEPADHLDEDAATEVATLLLSLPSRFGTAVVLVTHDEAIAGRADRRVDLVGGEIATPTGSAPRLAPTTTSSSW</sequence>
<accession>A0A4Q5N414</accession>
<evidence type="ECO:0000313" key="7">
    <source>
        <dbReference type="Proteomes" id="UP000293764"/>
    </source>
</evidence>
<reference evidence="6 7" key="1">
    <citation type="submission" date="2019-01" db="EMBL/GenBank/DDBJ databases">
        <title>Novel species of Cellulomonas.</title>
        <authorList>
            <person name="Liu Q."/>
            <person name="Xin Y.-H."/>
        </authorList>
    </citation>
    <scope>NUCLEOTIDE SEQUENCE [LARGE SCALE GENOMIC DNA]</scope>
    <source>
        <strain evidence="6 7">HLT2-17</strain>
    </source>
</reference>
<evidence type="ECO:0000313" key="6">
    <source>
        <dbReference type="EMBL" id="RYV52992.1"/>
    </source>
</evidence>
<organism evidence="6 7">
    <name type="scientific">Pengzhenrongella frigida</name>
    <dbReference type="NCBI Taxonomy" id="1259133"/>
    <lineage>
        <taxon>Bacteria</taxon>
        <taxon>Bacillati</taxon>
        <taxon>Actinomycetota</taxon>
        <taxon>Actinomycetes</taxon>
        <taxon>Micrococcales</taxon>
        <taxon>Pengzhenrongella</taxon>
    </lineage>
</organism>
<name>A0A4Q5N414_9MICO</name>
<evidence type="ECO:0000259" key="5">
    <source>
        <dbReference type="PROSITE" id="PS50893"/>
    </source>
</evidence>
<dbReference type="OrthoDB" id="9802264at2"/>
<dbReference type="GO" id="GO:0016887">
    <property type="term" value="F:ATP hydrolysis activity"/>
    <property type="evidence" value="ECO:0007669"/>
    <property type="project" value="InterPro"/>
</dbReference>
<dbReference type="InterPro" id="IPR003439">
    <property type="entry name" value="ABC_transporter-like_ATP-bd"/>
</dbReference>
<dbReference type="InterPro" id="IPR017911">
    <property type="entry name" value="MacB-like_ATP-bd"/>
</dbReference>
<dbReference type="Pfam" id="PF00005">
    <property type="entry name" value="ABC_tran"/>
    <property type="match status" value="1"/>
</dbReference>
<dbReference type="PANTHER" id="PTHR24220">
    <property type="entry name" value="IMPORT ATP-BINDING PROTEIN"/>
    <property type="match status" value="1"/>
</dbReference>
<keyword evidence="2" id="KW-0547">Nucleotide-binding</keyword>
<feature type="region of interest" description="Disordered" evidence="4">
    <location>
        <begin position="1"/>
        <end position="55"/>
    </location>
</feature>
<evidence type="ECO:0000256" key="3">
    <source>
        <dbReference type="ARBA" id="ARBA00022840"/>
    </source>
</evidence>
<dbReference type="PROSITE" id="PS50893">
    <property type="entry name" value="ABC_TRANSPORTER_2"/>
    <property type="match status" value="1"/>
</dbReference>
<keyword evidence="7" id="KW-1185">Reference proteome</keyword>
<dbReference type="Gene3D" id="3.40.50.300">
    <property type="entry name" value="P-loop containing nucleotide triphosphate hydrolases"/>
    <property type="match status" value="1"/>
</dbReference>
<dbReference type="CDD" id="cd03255">
    <property type="entry name" value="ABC_MJ0796_LolCDE_FtsE"/>
    <property type="match status" value="1"/>
</dbReference>
<feature type="domain" description="ABC transporter" evidence="5">
    <location>
        <begin position="87"/>
        <end position="325"/>
    </location>
</feature>
<dbReference type="SUPFAM" id="SSF52540">
    <property type="entry name" value="P-loop containing nucleoside triphosphate hydrolases"/>
    <property type="match status" value="1"/>
</dbReference>
<dbReference type="GO" id="GO:0005524">
    <property type="term" value="F:ATP binding"/>
    <property type="evidence" value="ECO:0007669"/>
    <property type="project" value="UniProtKB-KW"/>
</dbReference>
<keyword evidence="3 6" id="KW-0067">ATP-binding</keyword>